<dbReference type="RefSeq" id="WP_174411127.1">
    <property type="nucleotide sequence ID" value="NZ_BLVP01000043.1"/>
</dbReference>
<protein>
    <submittedName>
        <fullName evidence="2">DUF1992 domain-containing protein</fullName>
    </submittedName>
</protein>
<dbReference type="PANTHER" id="PTHR39158">
    <property type="entry name" value="OS08G0560600 PROTEIN"/>
    <property type="match status" value="1"/>
</dbReference>
<evidence type="ECO:0000313" key="3">
    <source>
        <dbReference type="Proteomes" id="UP000503820"/>
    </source>
</evidence>
<evidence type="ECO:0000313" key="2">
    <source>
        <dbReference type="EMBL" id="GFM38512.1"/>
    </source>
</evidence>
<dbReference type="InterPro" id="IPR018961">
    <property type="entry name" value="DnaJ_homolog_subfam-C_membr-28"/>
</dbReference>
<feature type="domain" description="DnaJ homologue subfamily C member 28 conserved" evidence="1">
    <location>
        <begin position="7"/>
        <end position="73"/>
    </location>
</feature>
<dbReference type="Proteomes" id="UP000503820">
    <property type="component" value="Unassembled WGS sequence"/>
</dbReference>
<evidence type="ECO:0000259" key="1">
    <source>
        <dbReference type="Pfam" id="PF09350"/>
    </source>
</evidence>
<accession>A0A7J0BZC2</accession>
<gene>
    <name evidence="2" type="ORF">DSM19430T_31960</name>
</gene>
<dbReference type="Pfam" id="PF09350">
    <property type="entry name" value="DJC28_CD"/>
    <property type="match status" value="1"/>
</dbReference>
<proteinExistence type="predicted"/>
<dbReference type="AlphaFoldDB" id="A0A7J0BZC2"/>
<dbReference type="EMBL" id="BLVP01000043">
    <property type="protein sequence ID" value="GFM38512.1"/>
    <property type="molecule type" value="Genomic_DNA"/>
</dbReference>
<sequence>MNILAVMAERHITKAEEQGAFRNLEGQGKPLELQDDSMIPPDLRMAYKLLKNAGYLPPEAQDIKDATTIIEMLQNSVDEQTCYRQMRKLEAILERMKQQGRASVALNLENEYYAKVLSRVPVRKKV</sequence>
<comment type="caution">
    <text evidence="2">The sequence shown here is derived from an EMBL/GenBank/DDBJ whole genome shotgun (WGS) entry which is preliminary data.</text>
</comment>
<dbReference type="InterPro" id="IPR052573">
    <property type="entry name" value="DnaJ_C_subfamily_28"/>
</dbReference>
<dbReference type="PANTHER" id="PTHR39158:SF1">
    <property type="entry name" value="DNAJ HOMOLOG SUBFAMILY C MEMBER 28"/>
    <property type="match status" value="1"/>
</dbReference>
<reference evidence="2 3" key="1">
    <citation type="submission" date="2020-05" db="EMBL/GenBank/DDBJ databases">
        <title>Draft genome sequence of Desulfovibrio psychrotolerans JS1T.</title>
        <authorList>
            <person name="Ueno A."/>
            <person name="Tamazawa S."/>
            <person name="Tamamura S."/>
            <person name="Murakami T."/>
            <person name="Kiyama T."/>
            <person name="Inomata H."/>
            <person name="Amano Y."/>
            <person name="Miyakawa K."/>
            <person name="Tamaki H."/>
            <person name="Naganuma T."/>
            <person name="Kaneko K."/>
        </authorList>
    </citation>
    <scope>NUCLEOTIDE SEQUENCE [LARGE SCALE GENOMIC DNA]</scope>
    <source>
        <strain evidence="2 3">JS1</strain>
    </source>
</reference>
<organism evidence="2 3">
    <name type="scientific">Desulfovibrio psychrotolerans</name>
    <dbReference type="NCBI Taxonomy" id="415242"/>
    <lineage>
        <taxon>Bacteria</taxon>
        <taxon>Pseudomonadati</taxon>
        <taxon>Thermodesulfobacteriota</taxon>
        <taxon>Desulfovibrionia</taxon>
        <taxon>Desulfovibrionales</taxon>
        <taxon>Desulfovibrionaceae</taxon>
        <taxon>Desulfovibrio</taxon>
    </lineage>
</organism>
<keyword evidence="3" id="KW-1185">Reference proteome</keyword>
<name>A0A7J0BZC2_9BACT</name>